<keyword evidence="13" id="KW-0862">Zinc</keyword>
<dbReference type="Gene3D" id="1.10.340.70">
    <property type="match status" value="1"/>
</dbReference>
<keyword evidence="12" id="KW-0511">Multifunctional enzyme</keyword>
<dbReference type="Pfam" id="PF17921">
    <property type="entry name" value="Integrase_H2C2"/>
    <property type="match status" value="1"/>
</dbReference>
<keyword evidence="6" id="KW-0064">Aspartyl protease</keyword>
<evidence type="ECO:0000256" key="7">
    <source>
        <dbReference type="ARBA" id="ARBA00022759"/>
    </source>
</evidence>
<dbReference type="GO" id="GO:0015074">
    <property type="term" value="P:DNA integration"/>
    <property type="evidence" value="ECO:0007669"/>
    <property type="project" value="UniProtKB-KW"/>
</dbReference>
<dbReference type="EC" id="2.7.7.49" evidence="1"/>
<dbReference type="PROSITE" id="PS50878">
    <property type="entry name" value="RT_POL"/>
    <property type="match status" value="1"/>
</dbReference>
<keyword evidence="10" id="KW-0229">DNA integration</keyword>
<evidence type="ECO:0000256" key="6">
    <source>
        <dbReference type="ARBA" id="ARBA00022750"/>
    </source>
</evidence>
<keyword evidence="7" id="KW-0255">Endonuclease</keyword>
<evidence type="ECO:0000256" key="10">
    <source>
        <dbReference type="ARBA" id="ARBA00022908"/>
    </source>
</evidence>
<dbReference type="Pfam" id="PF00098">
    <property type="entry name" value="zf-CCHC"/>
    <property type="match status" value="1"/>
</dbReference>
<keyword evidence="13" id="KW-0479">Metal-binding</keyword>
<dbReference type="Gene3D" id="4.10.60.10">
    <property type="entry name" value="Zinc finger, CCHC-type"/>
    <property type="match status" value="1"/>
</dbReference>
<keyword evidence="2" id="KW-0645">Protease</keyword>
<evidence type="ECO:0000259" key="15">
    <source>
        <dbReference type="PROSITE" id="PS50878"/>
    </source>
</evidence>
<dbReference type="GO" id="GO:0003677">
    <property type="term" value="F:DNA binding"/>
    <property type="evidence" value="ECO:0007669"/>
    <property type="project" value="UniProtKB-KW"/>
</dbReference>
<protein>
    <recommendedName>
        <fullName evidence="1">RNA-directed DNA polymerase</fullName>
        <ecNumber evidence="1">2.7.7.49</ecNumber>
    </recommendedName>
</protein>
<evidence type="ECO:0000256" key="8">
    <source>
        <dbReference type="ARBA" id="ARBA00022842"/>
    </source>
</evidence>
<dbReference type="GO" id="GO:0003964">
    <property type="term" value="F:RNA-directed DNA polymerase activity"/>
    <property type="evidence" value="ECO:0007669"/>
    <property type="project" value="UniProtKB-EC"/>
</dbReference>
<dbReference type="GO" id="GO:0003723">
    <property type="term" value="F:RNA binding"/>
    <property type="evidence" value="ECO:0007669"/>
    <property type="project" value="UniProtKB-KW"/>
</dbReference>
<keyword evidence="4" id="KW-0548">Nucleotidyltransferase</keyword>
<dbReference type="SUPFAM" id="SSF57756">
    <property type="entry name" value="Retrovirus zinc finger-like domains"/>
    <property type="match status" value="1"/>
</dbReference>
<dbReference type="InterPro" id="IPR043128">
    <property type="entry name" value="Rev_trsase/Diguanyl_cyclase"/>
</dbReference>
<keyword evidence="5" id="KW-0378">Hydrolase</keyword>
<dbReference type="InterPro" id="IPR041588">
    <property type="entry name" value="Integrase_H2C2"/>
</dbReference>
<keyword evidence="8" id="KW-0460">Magnesium</keyword>
<dbReference type="PROSITE" id="PS50158">
    <property type="entry name" value="ZF_CCHC"/>
    <property type="match status" value="1"/>
</dbReference>
<keyword evidence="11" id="KW-0238">DNA-binding</keyword>
<dbReference type="PANTHER" id="PTHR37984:SF5">
    <property type="entry name" value="PROTEIN NYNRIN-LIKE"/>
    <property type="match status" value="1"/>
</dbReference>
<dbReference type="Gene3D" id="3.10.10.10">
    <property type="entry name" value="HIV Type 1 Reverse Transcriptase, subunit A, domain 1"/>
    <property type="match status" value="1"/>
</dbReference>
<dbReference type="InterPro" id="IPR000477">
    <property type="entry name" value="RT_dom"/>
</dbReference>
<dbReference type="WBParaSite" id="SPAL_0000935400.1">
    <property type="protein sequence ID" value="SPAL_0000935400.1"/>
    <property type="gene ID" value="SPAL_0000935400"/>
</dbReference>
<feature type="domain" description="Reverse transcriptase" evidence="15">
    <location>
        <begin position="570"/>
        <end position="749"/>
    </location>
</feature>
<dbReference type="CDD" id="cd09274">
    <property type="entry name" value="RNase_HI_RT_Ty3"/>
    <property type="match status" value="1"/>
</dbReference>
<dbReference type="PANTHER" id="PTHR37984">
    <property type="entry name" value="PROTEIN CBG26694"/>
    <property type="match status" value="1"/>
</dbReference>
<sequence>MAFLRSITGGTFSNLLGDSDNNSRIVYDCLKVLDNDNLISESDLVELSKKHRDLANLSDQLRYKRLTKILEEFSEARDSFLSEDSGEGTEEVENLINKVNFDLVVSEGIIEEEMGSRAWERVDKFKASDGQNIDLFLEQLNTAFLIDKVIDDEGKIARLKLSICRDTLMYLKDLAEPPSTYEGACCLLKEKYSGVIEKEVARSSLRSFKINFSSDKFRSSCKEFYDLNKAAGIKDDARIIEELARRIPKSAVLDDVFDYLNRHMDKFHSFLDAVVQCESMIVRRNERDAARNVYDNKSGLDNKKKFKGRCNHCNMLGHKEANCIKRKSADKNSKPVSCYTCQEEGHVSSNCPKKNGKVSSIQKIAKIDADVDENGISAEPMEVMIHVNGKKLRALLDTGSAVTLLPKKYAKNVRLEPTKLMWIGLSSKEPQECEGVATVTMSDGTDNNMDVNCLVVNDNVIGEVLLGLNFIRKSKKMSYTIGERSSCDTLKINRVSVADSLMSNDEAIAIIEKSFKEVKAVFSINGEIGKCDIVAPKQQFINEDDINFKEFRFPKNIVDAAEELLNDLMAKGVIKIDRDAKMLSNVIVVKKKDSSFRPCVDLRMVNKKAVRDYYPIPSLESLLDFASNACYFANLDLVNAFFQVELNDDDKSMFGIWFKGNVYSFDRVPMGYSNAPFILQRIVDEVTSGISCCRWYFDDCIICTEEDSVEKHLQNVEMVLRRLYKHGLKISMKKSNMITKSVKFLGHQLGGKMIQLTDEALNVIDKFPEPKNERQVRRFLGIVGFYRNNIPRLSLVSAPISSKLRKNSFVWDESCREAFIEIKRLVQEQSIVFSEDLSLPLVVFSDASQMGFGAVIGQRSCEGKFKPILHFSKKRSSVIRLKDSTYLEFMAIILCLRKFRNRFLGRCIEWFCDNKPLIMMINKGVSENVQYNAWLCEISMYDIKFQYYPGKKNILADYLSREVAMSLDNNSNECQEYVKVNFVTTDDVRKMQEGIGKDKVSEMSNVNGIYGIQDKFYGKSIFRVYVTDECAEEWIRKIHEQGHFAKAKTLELFNVRFINDKASTICELVCKGCDVCQRVNRNHRRNGREKMLIVDMPREIYGLDLCGPLHQKGERN</sequence>
<dbReference type="InterPro" id="IPR050951">
    <property type="entry name" value="Retrovirus_Pol_polyprotein"/>
</dbReference>
<dbReference type="InterPro" id="IPR001878">
    <property type="entry name" value="Znf_CCHC"/>
</dbReference>
<keyword evidence="5" id="KW-0540">Nuclease</keyword>
<proteinExistence type="predicted"/>
<keyword evidence="3" id="KW-0808">Transferase</keyword>
<reference evidence="17" key="1">
    <citation type="submission" date="2017-02" db="UniProtKB">
        <authorList>
            <consortium name="WormBaseParasite"/>
        </authorList>
    </citation>
    <scope>IDENTIFICATION</scope>
</reference>
<evidence type="ECO:0000256" key="13">
    <source>
        <dbReference type="PROSITE-ProRule" id="PRU00047"/>
    </source>
</evidence>
<dbReference type="Pfam" id="PF00078">
    <property type="entry name" value="RVT_1"/>
    <property type="match status" value="1"/>
</dbReference>
<evidence type="ECO:0000313" key="17">
    <source>
        <dbReference type="WBParaSite" id="SPAL_0000935400.1"/>
    </source>
</evidence>
<evidence type="ECO:0000256" key="3">
    <source>
        <dbReference type="ARBA" id="ARBA00022679"/>
    </source>
</evidence>
<evidence type="ECO:0000256" key="12">
    <source>
        <dbReference type="ARBA" id="ARBA00023268"/>
    </source>
</evidence>
<dbReference type="GO" id="GO:0008270">
    <property type="term" value="F:zinc ion binding"/>
    <property type="evidence" value="ECO:0007669"/>
    <property type="project" value="UniProtKB-KW"/>
</dbReference>
<keyword evidence="16" id="KW-1185">Reference proteome</keyword>
<dbReference type="InterPro" id="IPR041577">
    <property type="entry name" value="RT_RNaseH_2"/>
</dbReference>
<dbReference type="GO" id="GO:0004190">
    <property type="term" value="F:aspartic-type endopeptidase activity"/>
    <property type="evidence" value="ECO:0007669"/>
    <property type="project" value="UniProtKB-KW"/>
</dbReference>
<organism evidence="16 17">
    <name type="scientific">Strongyloides papillosus</name>
    <name type="common">Intestinal threadworm</name>
    <dbReference type="NCBI Taxonomy" id="174720"/>
    <lineage>
        <taxon>Eukaryota</taxon>
        <taxon>Metazoa</taxon>
        <taxon>Ecdysozoa</taxon>
        <taxon>Nematoda</taxon>
        <taxon>Chromadorea</taxon>
        <taxon>Rhabditida</taxon>
        <taxon>Tylenchina</taxon>
        <taxon>Panagrolaimomorpha</taxon>
        <taxon>Strongyloidoidea</taxon>
        <taxon>Strongyloididae</taxon>
        <taxon>Strongyloides</taxon>
    </lineage>
</organism>
<keyword evidence="13" id="KW-0863">Zinc-finger</keyword>
<accession>A0A0N5BU31</accession>
<evidence type="ECO:0000256" key="9">
    <source>
        <dbReference type="ARBA" id="ARBA00022884"/>
    </source>
</evidence>
<dbReference type="GO" id="GO:0019899">
    <property type="term" value="F:enzyme binding"/>
    <property type="evidence" value="ECO:0007669"/>
    <property type="project" value="UniProtKB-ARBA"/>
</dbReference>
<dbReference type="SUPFAM" id="SSF56672">
    <property type="entry name" value="DNA/RNA polymerases"/>
    <property type="match status" value="1"/>
</dbReference>
<dbReference type="Proteomes" id="UP000046392">
    <property type="component" value="Unplaced"/>
</dbReference>
<evidence type="ECO:0000313" key="16">
    <source>
        <dbReference type="Proteomes" id="UP000046392"/>
    </source>
</evidence>
<evidence type="ECO:0000256" key="1">
    <source>
        <dbReference type="ARBA" id="ARBA00012493"/>
    </source>
</evidence>
<keyword evidence="9" id="KW-0694">RNA-binding</keyword>
<dbReference type="Pfam" id="PF17919">
    <property type="entry name" value="RT_RNaseH_2"/>
    <property type="match status" value="1"/>
</dbReference>
<evidence type="ECO:0000256" key="2">
    <source>
        <dbReference type="ARBA" id="ARBA00022670"/>
    </source>
</evidence>
<dbReference type="FunFam" id="3.30.70.270:FF:000020">
    <property type="entry name" value="Transposon Tf2-6 polyprotein-like Protein"/>
    <property type="match status" value="1"/>
</dbReference>
<dbReference type="SUPFAM" id="SSF50630">
    <property type="entry name" value="Acid proteases"/>
    <property type="match status" value="1"/>
</dbReference>
<dbReference type="InterPro" id="IPR043502">
    <property type="entry name" value="DNA/RNA_pol_sf"/>
</dbReference>
<dbReference type="SMART" id="SM00343">
    <property type="entry name" value="ZnF_C2HC"/>
    <property type="match status" value="2"/>
</dbReference>
<evidence type="ECO:0000256" key="4">
    <source>
        <dbReference type="ARBA" id="ARBA00022695"/>
    </source>
</evidence>
<dbReference type="InterPro" id="IPR036875">
    <property type="entry name" value="Znf_CCHC_sf"/>
</dbReference>
<evidence type="ECO:0000256" key="5">
    <source>
        <dbReference type="ARBA" id="ARBA00022722"/>
    </source>
</evidence>
<dbReference type="GO" id="GO:0006508">
    <property type="term" value="P:proteolysis"/>
    <property type="evidence" value="ECO:0007669"/>
    <property type="project" value="UniProtKB-KW"/>
</dbReference>
<name>A0A0N5BU31_STREA</name>
<feature type="domain" description="CCHC-type" evidence="14">
    <location>
        <begin position="338"/>
        <end position="353"/>
    </location>
</feature>
<dbReference type="Pfam" id="PF13975">
    <property type="entry name" value="gag-asp_proteas"/>
    <property type="match status" value="1"/>
</dbReference>
<dbReference type="Gene3D" id="2.40.70.10">
    <property type="entry name" value="Acid Proteases"/>
    <property type="match status" value="1"/>
</dbReference>
<dbReference type="PROSITE" id="PS00141">
    <property type="entry name" value="ASP_PROTEASE"/>
    <property type="match status" value="1"/>
</dbReference>
<dbReference type="InterPro" id="IPR021109">
    <property type="entry name" value="Peptidase_aspartic_dom_sf"/>
</dbReference>
<dbReference type="Gene3D" id="3.30.70.270">
    <property type="match status" value="2"/>
</dbReference>
<dbReference type="GO" id="GO:0004519">
    <property type="term" value="F:endonuclease activity"/>
    <property type="evidence" value="ECO:0007669"/>
    <property type="project" value="UniProtKB-KW"/>
</dbReference>
<dbReference type="AlphaFoldDB" id="A0A0N5BU31"/>
<dbReference type="CDD" id="cd01647">
    <property type="entry name" value="RT_LTR"/>
    <property type="match status" value="1"/>
</dbReference>
<dbReference type="CDD" id="cd00303">
    <property type="entry name" value="retropepsin_like"/>
    <property type="match status" value="1"/>
</dbReference>
<dbReference type="InterPro" id="IPR001969">
    <property type="entry name" value="Aspartic_peptidase_AS"/>
</dbReference>
<evidence type="ECO:0000256" key="11">
    <source>
        <dbReference type="ARBA" id="ARBA00023125"/>
    </source>
</evidence>
<dbReference type="STRING" id="174720.A0A0N5BU31"/>
<evidence type="ECO:0000259" key="14">
    <source>
        <dbReference type="PROSITE" id="PS50158"/>
    </source>
</evidence>